<protein>
    <submittedName>
        <fullName evidence="4 5">Metformin hydrolase subunit B</fullName>
    </submittedName>
</protein>
<accession>A0AAN0NPA6</accession>
<evidence type="ECO:0000256" key="2">
    <source>
        <dbReference type="ARBA" id="ARBA00022801"/>
    </source>
</evidence>
<comment type="similarity">
    <text evidence="3">Belongs to the arginase family.</text>
</comment>
<keyword evidence="2" id="KW-0378">Hydrolase</keyword>
<dbReference type="AlphaFoldDB" id="A0AAN0NPA6"/>
<dbReference type="PROSITE" id="PS51409">
    <property type="entry name" value="ARGINASE_2"/>
    <property type="match status" value="1"/>
</dbReference>
<dbReference type="GO" id="GO:0046872">
    <property type="term" value="F:metal ion binding"/>
    <property type="evidence" value="ECO:0007669"/>
    <property type="project" value="UniProtKB-KW"/>
</dbReference>
<organism evidence="4">
    <name type="scientific">Ectopseudomonas mendocina</name>
    <name type="common">Pseudomonas mendocina</name>
    <dbReference type="NCBI Taxonomy" id="300"/>
    <lineage>
        <taxon>Bacteria</taxon>
        <taxon>Pseudomonadati</taxon>
        <taxon>Pseudomonadota</taxon>
        <taxon>Gammaproteobacteria</taxon>
        <taxon>Pseudomonadales</taxon>
        <taxon>Pseudomonadaceae</taxon>
        <taxon>Ectopseudomonas</taxon>
    </lineage>
</organism>
<evidence type="ECO:0007829" key="7">
    <source>
        <dbReference type="PDB" id="8SNF"/>
    </source>
</evidence>
<keyword evidence="1" id="KW-0479">Metal-binding</keyword>
<evidence type="ECO:0000313" key="4">
    <source>
        <dbReference type="PDB" id="8SNF"/>
    </source>
</evidence>
<reference evidence="7 8" key="1">
    <citation type="journal article" date="2024" name="Proc. Natl. Acad. Sci. U.S.A.">
        <title>Dinickel enzyme evolved to metabolize the pharmaceutical metformin and its implications for wastewater and human microbiomes.</title>
        <authorList>
            <person name="Tassoulas L.J."/>
            <person name="Rankin J.A."/>
            <person name="Elias M.H."/>
            <person name="Wackett L.P."/>
        </authorList>
    </citation>
    <scope>X-RAY CRYSTALLOGRAPHY (1.85 ANGSTROMS)</scope>
</reference>
<evidence type="ECO:0000256" key="3">
    <source>
        <dbReference type="PROSITE-ProRule" id="PRU00742"/>
    </source>
</evidence>
<dbReference type="InterPro" id="IPR006035">
    <property type="entry name" value="Ureohydrolase"/>
</dbReference>
<sequence length="348" mass="37980">MNPAKSYAHLFSPLGGDAGDNYRAPGLITFLRSAHVPLNAEALKACGAKYAFVGVPFDEGNIGKPGSEDAPREFRLITQEYFSYWFEYNVDLHGKAVDCGDVSMPKVSPEVAHERIYRAVREVLKSGLIPIICGGDRSISITAARALSDHIGPQKKMGYMHFGAQLDMADSWAGERNLAPCAMARITELPNLDIRNVAHLGARNAMNPKDHIDLSKERGLQYDSMFDLFDAGIYPLVERSIDRVWSGTDAQYLGFNFNVMDSSTAPGVTSTEPGGLESREMMRIVDMIAKRGGVSVIDLTELCPIFDISGTAARLAACVIMRLMASLAAQDGDVIDDKLRRTDLVAAE</sequence>
<dbReference type="PDB" id="8SNK">
    <property type="method" value="X-ray"/>
    <property type="resolution" value="1.85 A"/>
    <property type="chains" value="B/C/D/E=1-348"/>
</dbReference>
<dbReference type="PANTHER" id="PTHR11358">
    <property type="entry name" value="ARGINASE/AGMATINASE"/>
    <property type="match status" value="1"/>
</dbReference>
<dbReference type="Pfam" id="PF00491">
    <property type="entry name" value="Arginase"/>
    <property type="match status" value="1"/>
</dbReference>
<name>A0AAN0NPA6_ECTME</name>
<dbReference type="PRINTS" id="PR00116">
    <property type="entry name" value="ARGINASE"/>
</dbReference>
<evidence type="ECO:0007829" key="8">
    <source>
        <dbReference type="PDB" id="8SNK"/>
    </source>
</evidence>
<dbReference type="PIRSF" id="PIRSF036979">
    <property type="entry name" value="Arginase"/>
    <property type="match status" value="1"/>
</dbReference>
<evidence type="ECO:0000313" key="5">
    <source>
        <dbReference type="PDB" id="8SNK"/>
    </source>
</evidence>
<dbReference type="Gene3D" id="3.40.800.10">
    <property type="entry name" value="Ureohydrolase domain"/>
    <property type="match status" value="1"/>
</dbReference>
<keyword evidence="7 8" id="KW-0002">3D-structure</keyword>
<dbReference type="GO" id="GO:0008783">
    <property type="term" value="F:agmatinase activity"/>
    <property type="evidence" value="ECO:0007669"/>
    <property type="project" value="TreeGrafter"/>
</dbReference>
<dbReference type="SUPFAM" id="SSF52768">
    <property type="entry name" value="Arginase/deacetylase"/>
    <property type="match status" value="1"/>
</dbReference>
<dbReference type="SMR" id="A0AAN0NPA6"/>
<gene>
    <name evidence="4 5 6" type="primary">mfmB</name>
</gene>
<dbReference type="GO" id="GO:0033389">
    <property type="term" value="P:putrescine biosynthetic process from arginine, via agmatine"/>
    <property type="evidence" value="ECO:0007669"/>
    <property type="project" value="TreeGrafter"/>
</dbReference>
<evidence type="ECO:0000256" key="1">
    <source>
        <dbReference type="ARBA" id="ARBA00022723"/>
    </source>
</evidence>
<dbReference type="PDB" id="8SNF">
    <property type="method" value="X-ray"/>
    <property type="resolution" value="2.30 A"/>
    <property type="chains" value="A/B/C/E=1-348"/>
</dbReference>
<dbReference type="InterPro" id="IPR023696">
    <property type="entry name" value="Ureohydrolase_dom_sf"/>
</dbReference>
<evidence type="ECO:0000313" key="6">
    <source>
        <dbReference type="PDB" id="8SP2"/>
    </source>
</evidence>
<dbReference type="PANTHER" id="PTHR11358:SF26">
    <property type="entry name" value="GUANIDINO ACID HYDROLASE, MITOCHONDRIAL"/>
    <property type="match status" value="1"/>
</dbReference>
<proteinExistence type="evidence at protein level"/>
<dbReference type="PDB" id="8SP2">
    <property type="method" value="X-ray"/>
    <property type="resolution" value="2.20 A"/>
    <property type="chains" value="A/B/C/D/E/F/K/L=1-348"/>
</dbReference>